<keyword evidence="3" id="KW-0732">Signal</keyword>
<feature type="region of interest" description="Disordered" evidence="1">
    <location>
        <begin position="161"/>
        <end position="198"/>
    </location>
</feature>
<dbReference type="Proteomes" id="UP000481153">
    <property type="component" value="Unassembled WGS sequence"/>
</dbReference>
<keyword evidence="2" id="KW-0812">Transmembrane</keyword>
<keyword evidence="2" id="KW-0472">Membrane</keyword>
<evidence type="ECO:0000313" key="5">
    <source>
        <dbReference type="Proteomes" id="UP000481153"/>
    </source>
</evidence>
<gene>
    <name evidence="4" type="ORF">Ae201684_017731</name>
</gene>
<feature type="signal peptide" evidence="3">
    <location>
        <begin position="1"/>
        <end position="30"/>
    </location>
</feature>
<dbReference type="EMBL" id="VJMJ01000309">
    <property type="protein sequence ID" value="KAF0723391.1"/>
    <property type="molecule type" value="Genomic_DNA"/>
</dbReference>
<organism evidence="4 5">
    <name type="scientific">Aphanomyces euteiches</name>
    <dbReference type="NCBI Taxonomy" id="100861"/>
    <lineage>
        <taxon>Eukaryota</taxon>
        <taxon>Sar</taxon>
        <taxon>Stramenopiles</taxon>
        <taxon>Oomycota</taxon>
        <taxon>Saprolegniomycetes</taxon>
        <taxon>Saprolegniales</taxon>
        <taxon>Verrucalvaceae</taxon>
        <taxon>Aphanomyces</taxon>
    </lineage>
</organism>
<dbReference type="VEuPathDB" id="FungiDB:AeMF1_003594"/>
<evidence type="ECO:0000256" key="3">
    <source>
        <dbReference type="SAM" id="SignalP"/>
    </source>
</evidence>
<reference evidence="4 5" key="1">
    <citation type="submission" date="2019-07" db="EMBL/GenBank/DDBJ databases">
        <title>Genomics analysis of Aphanomyces spp. identifies a new class of oomycete effector associated with host adaptation.</title>
        <authorList>
            <person name="Gaulin E."/>
        </authorList>
    </citation>
    <scope>NUCLEOTIDE SEQUENCE [LARGE SCALE GENOMIC DNA]</scope>
    <source>
        <strain evidence="4 5">ATCC 201684</strain>
    </source>
</reference>
<dbReference type="AlphaFoldDB" id="A0A6G0W8D6"/>
<feature type="transmembrane region" description="Helical" evidence="2">
    <location>
        <begin position="40"/>
        <end position="61"/>
    </location>
</feature>
<sequence length="198" mass="21197">MPHRRKRGRSCSTATSLVIATLFFPQAASAEDGGSKVSVILIGVGIGLVVGFGIVWALIHFEFVEPTRSKPMASRRRSEHGTIQSTVPTTKAIHDTGSTFMTYNDVITIGHKNDDVITLGHTRTIPPPPPPPLPRTPSIPEIDSMPIMEDWPELDSVVSAVKSDTAPPPTSYTLQLSPNGAGGAAGDYIDSERSGYHL</sequence>
<name>A0A6G0W8D6_9STRA</name>
<keyword evidence="2" id="KW-1133">Transmembrane helix</keyword>
<proteinExistence type="predicted"/>
<evidence type="ECO:0000256" key="2">
    <source>
        <dbReference type="SAM" id="Phobius"/>
    </source>
</evidence>
<accession>A0A6G0W8D6</accession>
<protein>
    <submittedName>
        <fullName evidence="4">Uncharacterized protein</fullName>
    </submittedName>
</protein>
<evidence type="ECO:0000256" key="1">
    <source>
        <dbReference type="SAM" id="MobiDB-lite"/>
    </source>
</evidence>
<keyword evidence="5" id="KW-1185">Reference proteome</keyword>
<comment type="caution">
    <text evidence="4">The sequence shown here is derived from an EMBL/GenBank/DDBJ whole genome shotgun (WGS) entry which is preliminary data.</text>
</comment>
<evidence type="ECO:0000313" key="4">
    <source>
        <dbReference type="EMBL" id="KAF0723391.1"/>
    </source>
</evidence>
<feature type="chain" id="PRO_5026253315" evidence="3">
    <location>
        <begin position="31"/>
        <end position="198"/>
    </location>
</feature>